<sequence length="360" mass="40220">MWWKHPYFKYITASILFLIFVFFMRELHMISPFLTVFRTLFYPILITGFLFYITRPIVEWLSTKFSIPLVGSISIVYAVLAGLIFLAGRQLFSTIKQQVEDISHLPTQLQKMADKARQEVEKNDMGMLSTHSLEREVTQYFSDLGQRIGTHLTEVFSTVVGAATVLLIIPLLLFFFLKDGRKLVPFLTRAVPGKYREEAVHLLGKLDRTLAAYIVGQMTVAAVDGVLMYISYLIIGLDYALLLGLFVVVTAIIPFFGPIIGVIPAAVVALTQDPMLVIYVLIALIVVQQLEGNLVAPLVLGQRLEVHPMTIILLLVIAAPLAGFIGMVIVIPLYSVGKVLVKAFYRFLQLSKGKSGEQVP</sequence>
<dbReference type="GO" id="GO:0055085">
    <property type="term" value="P:transmembrane transport"/>
    <property type="evidence" value="ECO:0007669"/>
    <property type="project" value="TreeGrafter"/>
</dbReference>
<gene>
    <name evidence="9" type="ORF">H0266_08325</name>
</gene>
<keyword evidence="3" id="KW-0813">Transport</keyword>
<comment type="subcellular location">
    <subcellularLocation>
        <location evidence="1">Cell membrane</location>
        <topology evidence="1">Multi-pass membrane protein</topology>
    </subcellularLocation>
</comment>
<feature type="transmembrane region" description="Helical" evidence="8">
    <location>
        <begin position="155"/>
        <end position="177"/>
    </location>
</feature>
<comment type="caution">
    <text evidence="9">The sequence shown here is derived from an EMBL/GenBank/DDBJ whole genome shotgun (WGS) entry which is preliminary data.</text>
</comment>
<dbReference type="AlphaFoldDB" id="A0A838CTF4"/>
<proteinExistence type="inferred from homology"/>
<evidence type="ECO:0000313" key="9">
    <source>
        <dbReference type="EMBL" id="MBA2174896.1"/>
    </source>
</evidence>
<evidence type="ECO:0000256" key="2">
    <source>
        <dbReference type="ARBA" id="ARBA00009773"/>
    </source>
</evidence>
<reference evidence="9 10" key="1">
    <citation type="journal article" date="2004" name="Extremophiles">
        <title>Halobacillus locisalis sp. nov., a halophilic bacterium isolated from a marine solar saltern of the Yellow Sea in Korea.</title>
        <authorList>
            <person name="Yoon J.H."/>
            <person name="Kang K.H."/>
            <person name="Oh T.K."/>
            <person name="Park Y.H."/>
        </authorList>
    </citation>
    <scope>NUCLEOTIDE SEQUENCE [LARGE SCALE GENOMIC DNA]</scope>
    <source>
        <strain evidence="9 10">KCTC 3788</strain>
    </source>
</reference>
<feature type="transmembrane region" description="Helical" evidence="8">
    <location>
        <begin position="312"/>
        <end position="334"/>
    </location>
</feature>
<evidence type="ECO:0000313" key="10">
    <source>
        <dbReference type="Proteomes" id="UP000571017"/>
    </source>
</evidence>
<organism evidence="9 10">
    <name type="scientific">Halobacillus locisalis</name>
    <dbReference type="NCBI Taxonomy" id="220753"/>
    <lineage>
        <taxon>Bacteria</taxon>
        <taxon>Bacillati</taxon>
        <taxon>Bacillota</taxon>
        <taxon>Bacilli</taxon>
        <taxon>Bacillales</taxon>
        <taxon>Bacillaceae</taxon>
        <taxon>Halobacillus</taxon>
    </lineage>
</organism>
<evidence type="ECO:0000256" key="7">
    <source>
        <dbReference type="ARBA" id="ARBA00023136"/>
    </source>
</evidence>
<keyword evidence="4" id="KW-1003">Cell membrane</keyword>
<feature type="transmembrane region" description="Helical" evidence="8">
    <location>
        <begin position="210"/>
        <end position="235"/>
    </location>
</feature>
<name>A0A838CTF4_9BACI</name>
<dbReference type="Pfam" id="PF01594">
    <property type="entry name" value="AI-2E_transport"/>
    <property type="match status" value="1"/>
</dbReference>
<feature type="transmembrane region" description="Helical" evidence="8">
    <location>
        <begin position="242"/>
        <end position="270"/>
    </location>
</feature>
<evidence type="ECO:0000256" key="8">
    <source>
        <dbReference type="SAM" id="Phobius"/>
    </source>
</evidence>
<dbReference type="RefSeq" id="WP_181471951.1">
    <property type="nucleotide sequence ID" value="NZ_JACEFG010000002.1"/>
</dbReference>
<dbReference type="GO" id="GO:0005886">
    <property type="term" value="C:plasma membrane"/>
    <property type="evidence" value="ECO:0007669"/>
    <property type="project" value="UniProtKB-SubCell"/>
</dbReference>
<keyword evidence="5 8" id="KW-0812">Transmembrane</keyword>
<evidence type="ECO:0000256" key="5">
    <source>
        <dbReference type="ARBA" id="ARBA00022692"/>
    </source>
</evidence>
<evidence type="ECO:0000256" key="6">
    <source>
        <dbReference type="ARBA" id="ARBA00022989"/>
    </source>
</evidence>
<evidence type="ECO:0000256" key="4">
    <source>
        <dbReference type="ARBA" id="ARBA00022475"/>
    </source>
</evidence>
<dbReference type="InterPro" id="IPR002549">
    <property type="entry name" value="AI-2E-like"/>
</dbReference>
<keyword evidence="7 8" id="KW-0472">Membrane</keyword>
<feature type="transmembrane region" description="Helical" evidence="8">
    <location>
        <begin position="65"/>
        <end position="87"/>
    </location>
</feature>
<dbReference type="EMBL" id="JACEFG010000002">
    <property type="protein sequence ID" value="MBA2174896.1"/>
    <property type="molecule type" value="Genomic_DNA"/>
</dbReference>
<feature type="transmembrane region" description="Helical" evidence="8">
    <location>
        <begin position="36"/>
        <end position="53"/>
    </location>
</feature>
<dbReference type="PANTHER" id="PTHR21716">
    <property type="entry name" value="TRANSMEMBRANE PROTEIN"/>
    <property type="match status" value="1"/>
</dbReference>
<keyword evidence="6 8" id="KW-1133">Transmembrane helix</keyword>
<keyword evidence="10" id="KW-1185">Reference proteome</keyword>
<dbReference type="Proteomes" id="UP000571017">
    <property type="component" value="Unassembled WGS sequence"/>
</dbReference>
<dbReference type="PANTHER" id="PTHR21716:SF53">
    <property type="entry name" value="PERMEASE PERM-RELATED"/>
    <property type="match status" value="1"/>
</dbReference>
<feature type="transmembrane region" description="Helical" evidence="8">
    <location>
        <begin position="276"/>
        <end position="300"/>
    </location>
</feature>
<feature type="transmembrane region" description="Helical" evidence="8">
    <location>
        <begin position="6"/>
        <end position="24"/>
    </location>
</feature>
<comment type="similarity">
    <text evidence="2">Belongs to the autoinducer-2 exporter (AI-2E) (TC 2.A.86) family.</text>
</comment>
<evidence type="ECO:0000256" key="1">
    <source>
        <dbReference type="ARBA" id="ARBA00004651"/>
    </source>
</evidence>
<protein>
    <submittedName>
        <fullName evidence="9">AI-2E family transporter</fullName>
    </submittedName>
</protein>
<evidence type="ECO:0000256" key="3">
    <source>
        <dbReference type="ARBA" id="ARBA00022448"/>
    </source>
</evidence>
<accession>A0A838CTF4</accession>